<feature type="domain" description="Mannosylglycerate hydrolase MGH1-like glycoside hydrolase" evidence="1">
    <location>
        <begin position="449"/>
        <end position="551"/>
    </location>
</feature>
<proteinExistence type="predicted"/>
<sequence length="906" mass="105629">MLKKPLKRQATIVLENKNLAETKRLEEDEKRQKNWKRWGPYLSERQWGTVREDYSFDGACWDSFSHDHARSRAYRWGEDGLLGITDRQCRLCFGLALWNEKDPILKERLFGLTGTEGNHGEDVKECYYYLDSTPTHSYMKALYKYPQNEYPYSWLVDENRRRSRQEPEFELCDTGVFNDSRYWDVCAEYAKNTPDDILIRITVTNRGPDTARLHVLPTLWFRNTWIWGCKHEGCTRKASIVKKTQDTVECRHETLGKFYFTVDVGPNNEIPELLFTENETNTEHLYGIDNYTTFTKDAFHRFIIHGEKDAVNPKKKGTKVAPHYLLVVPSGEERVLQCRLVAEGDVVTEPFAERNFGAVIQKRLKEANEFYHVAIPSGLTPEETEVSRQSYAGLLWSKQFYHYIIKDWLTGDPEMATPPTERFNGRNSEAEWRQLFNRDVISMPDKWEYPWYATWDLAFHMLPMSKIDPQFAKDQLILFLREWYMAPNGQMPAYEFALGDVNPPVHALACLMVYKMTGRKGARDDEFLARCFQKLLINFTWWVNRKDPSGKNIFGGGFLGLDNIGIFDRSKDLPIHALLLQADGTAWMAFYCVIMLNIALDLAMQDDTYEDMASKFFEHFTQISDAINQMSDGVGLWDEQDGFYYDHLSTGTCSLALRVRSMVGLVPLMACLVLDDEYMKTLPGFKKRLDWFMKNRKDLASQVSYMESHGESEYHHLLAIPTKDQLVRVLSYMLDEEEFLSPYGIRSLSKFHEKNPYKLELNGEVYSVHYVPGESDTYMFGGNSNWRGPIWVCMNYLLIEALQRYDYFFGDKLMIECPTRSGNRMRLRDVALELSRRVVSLFLPNENGRRPCHGDDERYANDPHWSDLVLFYEYFHPETGRGCGASHQTGWTALVCRLLEKLAKNR</sequence>
<dbReference type="PANTHER" id="PTHR10412">
    <property type="entry name" value="MANNOSYL-OLIGOSACCHARIDE GLUCOSIDASE"/>
    <property type="match status" value="1"/>
</dbReference>
<dbReference type="PANTHER" id="PTHR10412:SF10">
    <property type="entry name" value="GLYCOSYL HYDROLASE FAMILY 63 C-TERMINAL DOMAIN-CONTAINING PROTEIN"/>
    <property type="match status" value="1"/>
</dbReference>
<name>A0ABN8NIM9_9CNID</name>
<organism evidence="2 3">
    <name type="scientific">Porites lobata</name>
    <dbReference type="NCBI Taxonomy" id="104759"/>
    <lineage>
        <taxon>Eukaryota</taxon>
        <taxon>Metazoa</taxon>
        <taxon>Cnidaria</taxon>
        <taxon>Anthozoa</taxon>
        <taxon>Hexacorallia</taxon>
        <taxon>Scleractinia</taxon>
        <taxon>Fungiina</taxon>
        <taxon>Poritidae</taxon>
        <taxon>Porites</taxon>
    </lineage>
</organism>
<accession>A0ABN8NIM9</accession>
<gene>
    <name evidence="2" type="ORF">PLOB_00019760</name>
</gene>
<protein>
    <recommendedName>
        <fullName evidence="1">Mannosylglycerate hydrolase MGH1-like glycoside hydrolase domain-containing protein</fullName>
    </recommendedName>
</protein>
<evidence type="ECO:0000313" key="2">
    <source>
        <dbReference type="EMBL" id="CAH3110952.1"/>
    </source>
</evidence>
<keyword evidence="3" id="KW-1185">Reference proteome</keyword>
<evidence type="ECO:0000259" key="1">
    <source>
        <dbReference type="Pfam" id="PF22422"/>
    </source>
</evidence>
<dbReference type="InterPro" id="IPR012341">
    <property type="entry name" value="6hp_glycosidase-like_sf"/>
</dbReference>
<reference evidence="2 3" key="1">
    <citation type="submission" date="2022-05" db="EMBL/GenBank/DDBJ databases">
        <authorList>
            <consortium name="Genoscope - CEA"/>
            <person name="William W."/>
        </authorList>
    </citation>
    <scope>NUCLEOTIDE SEQUENCE [LARGE SCALE GENOMIC DNA]</scope>
</reference>
<dbReference type="InterPro" id="IPR054491">
    <property type="entry name" value="MGH1-like_GH"/>
</dbReference>
<dbReference type="Pfam" id="PF22422">
    <property type="entry name" value="MGH1-like_GH"/>
    <property type="match status" value="2"/>
</dbReference>
<dbReference type="SUPFAM" id="SSF48208">
    <property type="entry name" value="Six-hairpin glycosidases"/>
    <property type="match status" value="1"/>
</dbReference>
<dbReference type="Proteomes" id="UP001159405">
    <property type="component" value="Unassembled WGS sequence"/>
</dbReference>
<dbReference type="EMBL" id="CALNXK010000023">
    <property type="protein sequence ID" value="CAH3110952.1"/>
    <property type="molecule type" value="Genomic_DNA"/>
</dbReference>
<comment type="caution">
    <text evidence="2">The sequence shown here is derived from an EMBL/GenBank/DDBJ whole genome shotgun (WGS) entry which is preliminary data.</text>
</comment>
<dbReference type="Gene3D" id="1.50.10.10">
    <property type="match status" value="1"/>
</dbReference>
<evidence type="ECO:0000313" key="3">
    <source>
        <dbReference type="Proteomes" id="UP001159405"/>
    </source>
</evidence>
<dbReference type="InterPro" id="IPR008928">
    <property type="entry name" value="6-hairpin_glycosidase_sf"/>
</dbReference>
<dbReference type="InterPro" id="IPR004888">
    <property type="entry name" value="Glycoside_hydrolase_63"/>
</dbReference>
<feature type="domain" description="Mannosylglycerate hydrolase MGH1-like glycoside hydrolase" evidence="1">
    <location>
        <begin position="720"/>
        <end position="889"/>
    </location>
</feature>